<dbReference type="Pfam" id="PF01047">
    <property type="entry name" value="MarR"/>
    <property type="match status" value="1"/>
</dbReference>
<evidence type="ECO:0000313" key="3">
    <source>
        <dbReference type="Proteomes" id="UP000029590"/>
    </source>
</evidence>
<evidence type="ECO:0000259" key="1">
    <source>
        <dbReference type="PROSITE" id="PS50995"/>
    </source>
</evidence>
<dbReference type="KEGG" id="bgo:BM43_4268"/>
<evidence type="ECO:0000313" key="2">
    <source>
        <dbReference type="EMBL" id="KGC12719.1"/>
    </source>
</evidence>
<dbReference type="SMART" id="SM00347">
    <property type="entry name" value="HTH_MARR"/>
    <property type="match status" value="1"/>
</dbReference>
<proteinExistence type="predicted"/>
<dbReference type="GO" id="GO:0003700">
    <property type="term" value="F:DNA-binding transcription factor activity"/>
    <property type="evidence" value="ECO:0007669"/>
    <property type="project" value="InterPro"/>
</dbReference>
<protein>
    <submittedName>
        <fullName evidence="2">MarR family protein</fullName>
    </submittedName>
</protein>
<dbReference type="GeneID" id="66461701"/>
<dbReference type="PANTHER" id="PTHR33164">
    <property type="entry name" value="TRANSCRIPTIONAL REGULATOR, MARR FAMILY"/>
    <property type="match status" value="1"/>
</dbReference>
<sequence length="150" mass="16726">MNVRPLTPSVCSYGALRRATRGISQQYDQALEPAGINAAQYNLLRAVQRLGAPTQSELAAEVVMDLSALGHTLKPLIRDGWITLDKDPEDNRRRLISLTPEGRERLRHARRLWKPVQQRFEAFLGKQETQDLLALLDHLASGSFDQAGAA</sequence>
<accession>A0AAP1UZT7</accession>
<dbReference type="Gene3D" id="1.10.10.10">
    <property type="entry name" value="Winged helix-like DNA-binding domain superfamily/Winged helix DNA-binding domain"/>
    <property type="match status" value="1"/>
</dbReference>
<dbReference type="InterPro" id="IPR039422">
    <property type="entry name" value="MarR/SlyA-like"/>
</dbReference>
<name>A0AAP1UZT7_BURGA</name>
<dbReference type="InterPro" id="IPR000835">
    <property type="entry name" value="HTH_MarR-typ"/>
</dbReference>
<dbReference type="SUPFAM" id="SSF46785">
    <property type="entry name" value="Winged helix' DNA-binding domain"/>
    <property type="match status" value="1"/>
</dbReference>
<organism evidence="2 3">
    <name type="scientific">Burkholderia gladioli</name>
    <name type="common">Pseudomonas marginata</name>
    <name type="synonym">Phytomonas marginata</name>
    <dbReference type="NCBI Taxonomy" id="28095"/>
    <lineage>
        <taxon>Bacteria</taxon>
        <taxon>Pseudomonadati</taxon>
        <taxon>Pseudomonadota</taxon>
        <taxon>Betaproteobacteria</taxon>
        <taxon>Burkholderiales</taxon>
        <taxon>Burkholderiaceae</taxon>
        <taxon>Burkholderia</taxon>
    </lineage>
</organism>
<dbReference type="PROSITE" id="PS50995">
    <property type="entry name" value="HTH_MARR_2"/>
    <property type="match status" value="1"/>
</dbReference>
<gene>
    <name evidence="2" type="ORF">DM48_266</name>
</gene>
<dbReference type="InterPro" id="IPR036388">
    <property type="entry name" value="WH-like_DNA-bd_sf"/>
</dbReference>
<dbReference type="EMBL" id="JPGG01000016">
    <property type="protein sequence ID" value="KGC12719.1"/>
    <property type="molecule type" value="Genomic_DNA"/>
</dbReference>
<comment type="caution">
    <text evidence="2">The sequence shown here is derived from an EMBL/GenBank/DDBJ whole genome shotgun (WGS) entry which is preliminary data.</text>
</comment>
<dbReference type="Proteomes" id="UP000029590">
    <property type="component" value="Unassembled WGS sequence"/>
</dbReference>
<dbReference type="InterPro" id="IPR036390">
    <property type="entry name" value="WH_DNA-bd_sf"/>
</dbReference>
<feature type="domain" description="HTH marR-type" evidence="1">
    <location>
        <begin position="9"/>
        <end position="141"/>
    </location>
</feature>
<dbReference type="PANTHER" id="PTHR33164:SF105">
    <property type="entry name" value="TRANSCRIPTIONAL REPRESSOR PROTEIN-RELATED"/>
    <property type="match status" value="1"/>
</dbReference>
<dbReference type="RefSeq" id="WP_036040341.1">
    <property type="nucleotide sequence ID" value="NZ_CADEPT010000008.1"/>
</dbReference>
<reference evidence="2 3" key="1">
    <citation type="submission" date="2014-04" db="EMBL/GenBank/DDBJ databases">
        <authorList>
            <person name="Bishop-Lilly K.A."/>
            <person name="Broomall S.M."/>
            <person name="Chain P.S."/>
            <person name="Chertkov O."/>
            <person name="Coyne S.R."/>
            <person name="Daligault H.E."/>
            <person name="Davenport K.W."/>
            <person name="Erkkila T."/>
            <person name="Frey K.G."/>
            <person name="Gibbons H.S."/>
            <person name="Gu W."/>
            <person name="Jaissle J."/>
            <person name="Johnson S.L."/>
            <person name="Koroleva G.I."/>
            <person name="Ladner J.T."/>
            <person name="Lo C.-C."/>
            <person name="Minogue T.D."/>
            <person name="Munk C."/>
            <person name="Palacios G.F."/>
            <person name="Redden C.L."/>
            <person name="Rosenzweig C.N."/>
            <person name="Scholz M.B."/>
            <person name="Teshima H."/>
            <person name="Xu Y."/>
        </authorList>
    </citation>
    <scope>NUCLEOTIDE SEQUENCE [LARGE SCALE GENOMIC DNA]</scope>
    <source>
        <strain evidence="3">gladioli</strain>
    </source>
</reference>
<dbReference type="AlphaFoldDB" id="A0AAP1UZT7"/>
<dbReference type="GO" id="GO:0006950">
    <property type="term" value="P:response to stress"/>
    <property type="evidence" value="ECO:0007669"/>
    <property type="project" value="TreeGrafter"/>
</dbReference>